<gene>
    <name evidence="3" type="ORF">SAMN05443144_12329</name>
</gene>
<dbReference type="AlphaFoldDB" id="A0A1M5IFL0"/>
<dbReference type="SMART" id="SM00834">
    <property type="entry name" value="CxxC_CXXC_SSSS"/>
    <property type="match status" value="1"/>
</dbReference>
<evidence type="ECO:0000313" key="4">
    <source>
        <dbReference type="Proteomes" id="UP000184041"/>
    </source>
</evidence>
<feature type="compositionally biased region" description="Basic and acidic residues" evidence="1">
    <location>
        <begin position="56"/>
        <end position="74"/>
    </location>
</feature>
<dbReference type="InterPro" id="IPR013429">
    <property type="entry name" value="Regulatory_FmdB_Zinc_ribbon"/>
</dbReference>
<proteinExistence type="predicted"/>
<sequence>MPTYEYKREDGTTFEVKQSINDDALEHCPETGQKVKRIISGGGGVVYKGEGWYVTDYKDSDRKEKRAEAAKKSNGEATSSKTSGENSGSNSTKSTNTADTTTDT</sequence>
<evidence type="ECO:0000259" key="2">
    <source>
        <dbReference type="SMART" id="SM00834"/>
    </source>
</evidence>
<dbReference type="RefSeq" id="WP_073067396.1">
    <property type="nucleotide sequence ID" value="NZ_FQUS01000023.1"/>
</dbReference>
<protein>
    <submittedName>
        <fullName evidence="3">Putative regulatory protein, FmdB family</fullName>
    </submittedName>
</protein>
<evidence type="ECO:0000256" key="1">
    <source>
        <dbReference type="SAM" id="MobiDB-lite"/>
    </source>
</evidence>
<reference evidence="3 4" key="1">
    <citation type="submission" date="2016-11" db="EMBL/GenBank/DDBJ databases">
        <authorList>
            <person name="Jaros S."/>
            <person name="Januszkiewicz K."/>
            <person name="Wedrychowicz H."/>
        </authorList>
    </citation>
    <scope>NUCLEOTIDE SEQUENCE [LARGE SCALE GENOMIC DNA]</scope>
    <source>
        <strain evidence="3 4">DSM 21986</strain>
    </source>
</reference>
<dbReference type="OrthoDB" id="9813321at2"/>
<dbReference type="PANTHER" id="PTHR34404">
    <property type="entry name" value="REGULATORY PROTEIN, FMDB FAMILY"/>
    <property type="match status" value="1"/>
</dbReference>
<dbReference type="Pfam" id="PF09723">
    <property type="entry name" value="Zn_ribbon_8"/>
    <property type="match status" value="1"/>
</dbReference>
<feature type="region of interest" description="Disordered" evidence="1">
    <location>
        <begin position="56"/>
        <end position="104"/>
    </location>
</feature>
<name>A0A1M5IFL0_9BACT</name>
<accession>A0A1M5IFL0</accession>
<feature type="compositionally biased region" description="Low complexity" evidence="1">
    <location>
        <begin position="78"/>
        <end position="104"/>
    </location>
</feature>
<dbReference type="NCBIfam" id="TIGR02605">
    <property type="entry name" value="CxxC_CxxC_SSSS"/>
    <property type="match status" value="1"/>
</dbReference>
<dbReference type="EMBL" id="FQUS01000023">
    <property type="protein sequence ID" value="SHG27061.1"/>
    <property type="molecule type" value="Genomic_DNA"/>
</dbReference>
<evidence type="ECO:0000313" key="3">
    <source>
        <dbReference type="EMBL" id="SHG27061.1"/>
    </source>
</evidence>
<dbReference type="Proteomes" id="UP000184041">
    <property type="component" value="Unassembled WGS sequence"/>
</dbReference>
<keyword evidence="4" id="KW-1185">Reference proteome</keyword>
<organism evidence="3 4">
    <name type="scientific">Fodinibius roseus</name>
    <dbReference type="NCBI Taxonomy" id="1194090"/>
    <lineage>
        <taxon>Bacteria</taxon>
        <taxon>Pseudomonadati</taxon>
        <taxon>Balneolota</taxon>
        <taxon>Balneolia</taxon>
        <taxon>Balneolales</taxon>
        <taxon>Balneolaceae</taxon>
        <taxon>Fodinibius</taxon>
    </lineage>
</organism>
<feature type="domain" description="Putative regulatory protein FmdB zinc ribbon" evidence="2">
    <location>
        <begin position="1"/>
        <end position="40"/>
    </location>
</feature>
<dbReference type="STRING" id="1194090.SAMN05443144_12329"/>
<dbReference type="PANTHER" id="PTHR34404:SF2">
    <property type="entry name" value="CONSERVED SERINE RICH PROTEIN"/>
    <property type="match status" value="1"/>
</dbReference>